<feature type="region of interest" description="Disordered" evidence="10">
    <location>
        <begin position="58"/>
        <end position="118"/>
    </location>
</feature>
<protein>
    <recommendedName>
        <fullName evidence="3">Transmembrane protein 242</fullName>
    </recommendedName>
</protein>
<keyword evidence="4 11" id="KW-0812">Transmembrane</keyword>
<evidence type="ECO:0000256" key="3">
    <source>
        <dbReference type="ARBA" id="ARBA00013934"/>
    </source>
</evidence>
<dbReference type="PANTHER" id="PTHR13141:SF4">
    <property type="entry name" value="TRANSMEMBRANE PROTEIN 242"/>
    <property type="match status" value="1"/>
</dbReference>
<keyword evidence="13" id="KW-1185">Reference proteome</keyword>
<evidence type="ECO:0000256" key="10">
    <source>
        <dbReference type="SAM" id="MobiDB-lite"/>
    </source>
</evidence>
<sequence>MYIQRESSCFSPSCSSMPKRRAAGAAHALPGKAPGWLSQALRPGSFPKYSIFRLATPSPAVSRSGTNSRGSRGGALREAGEGAPGGSCARPPPCQKGLAVRGWRRKRRRRRRRKGGCLSLPSSFPSGLAIATASCRAMGDAPQGAAAAPLNAGLGPALPRGAGSSAAAQDELFLIKGGIFLGTVATAGMIAGFGTTLAMTKKKNPNWFSKGITATAALPESGSSLALRALGWGSLYAWCGVGLLSFAIWKALGVHSAETWHVRSLYKQDAHHGVPLLYLMKEFRTKMQSMFPAIPKTSESTVEWEDLLKSK</sequence>
<evidence type="ECO:0000256" key="7">
    <source>
        <dbReference type="ARBA" id="ARBA00023128"/>
    </source>
</evidence>
<feature type="compositionally biased region" description="Basic residues" evidence="10">
    <location>
        <begin position="102"/>
        <end position="115"/>
    </location>
</feature>
<comment type="similarity">
    <text evidence="2">Belongs to the TMEM242 family.</text>
</comment>
<dbReference type="AlphaFoldDB" id="A0A8C3GL72"/>
<evidence type="ECO:0000256" key="11">
    <source>
        <dbReference type="SAM" id="Phobius"/>
    </source>
</evidence>
<evidence type="ECO:0000256" key="1">
    <source>
        <dbReference type="ARBA" id="ARBA00004448"/>
    </source>
</evidence>
<keyword evidence="8 11" id="KW-0472">Membrane</keyword>
<evidence type="ECO:0000256" key="9">
    <source>
        <dbReference type="ARBA" id="ARBA00045905"/>
    </source>
</evidence>
<organism evidence="12 13">
    <name type="scientific">Cairina moschata</name>
    <name type="common">Muscovy duck</name>
    <dbReference type="NCBI Taxonomy" id="8855"/>
    <lineage>
        <taxon>Eukaryota</taxon>
        <taxon>Metazoa</taxon>
        <taxon>Chordata</taxon>
        <taxon>Craniata</taxon>
        <taxon>Vertebrata</taxon>
        <taxon>Euteleostomi</taxon>
        <taxon>Archelosauria</taxon>
        <taxon>Archosauria</taxon>
        <taxon>Dinosauria</taxon>
        <taxon>Saurischia</taxon>
        <taxon>Theropoda</taxon>
        <taxon>Coelurosauria</taxon>
        <taxon>Aves</taxon>
        <taxon>Neognathae</taxon>
        <taxon>Galloanserae</taxon>
        <taxon>Anseriformes</taxon>
        <taxon>Anatidae</taxon>
        <taxon>Anatinae</taxon>
        <taxon>Cairina</taxon>
    </lineage>
</organism>
<accession>A0A8C3GL72</accession>
<dbReference type="GO" id="GO:0005743">
    <property type="term" value="C:mitochondrial inner membrane"/>
    <property type="evidence" value="ECO:0007669"/>
    <property type="project" value="UniProtKB-SubCell"/>
</dbReference>
<keyword evidence="7" id="KW-0496">Mitochondrion</keyword>
<keyword evidence="6 11" id="KW-1133">Transmembrane helix</keyword>
<dbReference type="PANTHER" id="PTHR13141">
    <property type="entry name" value="TRANSMEMBRANE PROTEIN 242"/>
    <property type="match status" value="1"/>
</dbReference>
<evidence type="ECO:0000256" key="8">
    <source>
        <dbReference type="ARBA" id="ARBA00023136"/>
    </source>
</evidence>
<feature type="transmembrane region" description="Helical" evidence="11">
    <location>
        <begin position="179"/>
        <end position="200"/>
    </location>
</feature>
<dbReference type="Proteomes" id="UP000694556">
    <property type="component" value="Chromosome 3"/>
</dbReference>
<comment type="subcellular location">
    <subcellularLocation>
        <location evidence="1">Mitochondrion inner membrane</location>
        <topology evidence="1">Multi-pass membrane protein</topology>
    </subcellularLocation>
</comment>
<feature type="compositionally biased region" description="Low complexity" evidence="10">
    <location>
        <begin position="62"/>
        <end position="77"/>
    </location>
</feature>
<proteinExistence type="inferred from homology"/>
<evidence type="ECO:0000313" key="12">
    <source>
        <dbReference type="Ensembl" id="ENSCMMP00000017640.1"/>
    </source>
</evidence>
<reference evidence="12" key="3">
    <citation type="submission" date="2025-09" db="UniProtKB">
        <authorList>
            <consortium name="Ensembl"/>
        </authorList>
    </citation>
    <scope>IDENTIFICATION</scope>
</reference>
<comment type="function">
    <text evidence="9">Scaffold protein that participates in the c-ring assembly of mitochondrial ATP synthase (F(1)F(0) ATP synthase or complex V) by facilitating the membrane insertion and oligomer formation of the subunit c/ATP5MC3. Participates in the incorporation of the c-ring into vestigial complexes. Additionally influences the incorporation of subunits MT-ATP6, MT-ATP8, ATP5MJ, and ATP5MK in the ATP synthase.</text>
</comment>
<dbReference type="Pfam" id="PF07096">
    <property type="entry name" value="DUF1358"/>
    <property type="match status" value="1"/>
</dbReference>
<keyword evidence="5" id="KW-0999">Mitochondrion inner membrane</keyword>
<dbReference type="Ensembl" id="ENSCMMT00000019386.1">
    <property type="protein sequence ID" value="ENSCMMP00000017640.1"/>
    <property type="gene ID" value="ENSCMMG00000011213.1"/>
</dbReference>
<dbReference type="InterPro" id="IPR009792">
    <property type="entry name" value="TMEM242"/>
</dbReference>
<reference evidence="12" key="2">
    <citation type="submission" date="2025-08" db="UniProtKB">
        <authorList>
            <consortium name="Ensembl"/>
        </authorList>
    </citation>
    <scope>IDENTIFICATION</scope>
</reference>
<reference evidence="12" key="1">
    <citation type="submission" date="2018-09" db="EMBL/GenBank/DDBJ databases">
        <title>Common duck and Muscovy duck high density SNP chip.</title>
        <authorList>
            <person name="Vignal A."/>
            <person name="Thebault N."/>
            <person name="Warren W.C."/>
        </authorList>
    </citation>
    <scope>NUCLEOTIDE SEQUENCE [LARGE SCALE GENOMIC DNA]</scope>
</reference>
<evidence type="ECO:0000256" key="5">
    <source>
        <dbReference type="ARBA" id="ARBA00022792"/>
    </source>
</evidence>
<evidence type="ECO:0000256" key="2">
    <source>
        <dbReference type="ARBA" id="ARBA00007570"/>
    </source>
</evidence>
<evidence type="ECO:0000256" key="4">
    <source>
        <dbReference type="ARBA" id="ARBA00022692"/>
    </source>
</evidence>
<evidence type="ECO:0000256" key="6">
    <source>
        <dbReference type="ARBA" id="ARBA00022989"/>
    </source>
</evidence>
<evidence type="ECO:0000313" key="13">
    <source>
        <dbReference type="Proteomes" id="UP000694556"/>
    </source>
</evidence>
<name>A0A8C3GL72_CAIMO</name>